<evidence type="ECO:0000313" key="2">
    <source>
        <dbReference type="Proteomes" id="UP000187203"/>
    </source>
</evidence>
<dbReference type="STRING" id="93759.A0A1R3IRM2"/>
<dbReference type="AlphaFoldDB" id="A0A1R3IRM2"/>
<protein>
    <submittedName>
        <fullName evidence="1">Uncharacterized protein</fullName>
    </submittedName>
</protein>
<evidence type="ECO:0000313" key="1">
    <source>
        <dbReference type="EMBL" id="OMO85226.1"/>
    </source>
</evidence>
<dbReference type="Proteomes" id="UP000187203">
    <property type="component" value="Unassembled WGS sequence"/>
</dbReference>
<dbReference type="EMBL" id="AWUE01017749">
    <property type="protein sequence ID" value="OMO85226.1"/>
    <property type="molecule type" value="Genomic_DNA"/>
</dbReference>
<accession>A0A1R3IRM2</accession>
<proteinExistence type="predicted"/>
<comment type="caution">
    <text evidence="1">The sequence shown here is derived from an EMBL/GenBank/DDBJ whole genome shotgun (WGS) entry which is preliminary data.</text>
</comment>
<keyword evidence="2" id="KW-1185">Reference proteome</keyword>
<gene>
    <name evidence="1" type="ORF">COLO4_21699</name>
</gene>
<dbReference type="OrthoDB" id="25414at2759"/>
<sequence>MNGQVTYEDLVELVGSNRRFDLLVVGLQEAPRDNLARLLQDALLETHQ</sequence>
<organism evidence="1 2">
    <name type="scientific">Corchorus olitorius</name>
    <dbReference type="NCBI Taxonomy" id="93759"/>
    <lineage>
        <taxon>Eukaryota</taxon>
        <taxon>Viridiplantae</taxon>
        <taxon>Streptophyta</taxon>
        <taxon>Embryophyta</taxon>
        <taxon>Tracheophyta</taxon>
        <taxon>Spermatophyta</taxon>
        <taxon>Magnoliopsida</taxon>
        <taxon>eudicotyledons</taxon>
        <taxon>Gunneridae</taxon>
        <taxon>Pentapetalae</taxon>
        <taxon>rosids</taxon>
        <taxon>malvids</taxon>
        <taxon>Malvales</taxon>
        <taxon>Malvaceae</taxon>
        <taxon>Grewioideae</taxon>
        <taxon>Apeibeae</taxon>
        <taxon>Corchorus</taxon>
    </lineage>
</organism>
<name>A0A1R3IRM2_9ROSI</name>
<reference evidence="2" key="1">
    <citation type="submission" date="2013-09" db="EMBL/GenBank/DDBJ databases">
        <title>Corchorus olitorius genome sequencing.</title>
        <authorList>
            <person name="Alam M."/>
            <person name="Haque M.S."/>
            <person name="Islam M.S."/>
            <person name="Emdad E.M."/>
            <person name="Islam M.M."/>
            <person name="Ahmed B."/>
            <person name="Halim A."/>
            <person name="Hossen Q.M.M."/>
            <person name="Hossain M.Z."/>
            <person name="Ahmed R."/>
            <person name="Khan M.M."/>
            <person name="Islam R."/>
            <person name="Rashid M.M."/>
            <person name="Khan S.A."/>
            <person name="Rahman M.S."/>
            <person name="Alam M."/>
            <person name="Yahiya A.S."/>
            <person name="Khan M.S."/>
            <person name="Azam M.S."/>
            <person name="Haque T."/>
            <person name="Lashkar M.Z.H."/>
            <person name="Akhand A.I."/>
            <person name="Morshed G."/>
            <person name="Roy S."/>
            <person name="Uddin K.S."/>
            <person name="Rabeya T."/>
            <person name="Hossain A.S."/>
            <person name="Chowdhury A."/>
            <person name="Snigdha A.R."/>
            <person name="Mortoza M.S."/>
            <person name="Matin S.A."/>
            <person name="Hoque S.M.E."/>
            <person name="Islam M.K."/>
            <person name="Roy D.K."/>
            <person name="Haider R."/>
            <person name="Moosa M.M."/>
            <person name="Elias S.M."/>
            <person name="Hasan A.M."/>
            <person name="Jahan S."/>
            <person name="Shafiuddin M."/>
            <person name="Mahmood N."/>
            <person name="Shommy N.S."/>
        </authorList>
    </citation>
    <scope>NUCLEOTIDE SEQUENCE [LARGE SCALE GENOMIC DNA]</scope>
    <source>
        <strain evidence="2">cv. O-4</strain>
    </source>
</reference>